<proteinExistence type="inferred from homology"/>
<dbReference type="EMBL" id="CP059378">
    <property type="protein sequence ID" value="QLY81469.1"/>
    <property type="molecule type" value="Genomic_DNA"/>
</dbReference>
<comment type="similarity">
    <text evidence="6">Belongs to the ABC-4 integral membrane protein family.</text>
</comment>
<dbReference type="InterPro" id="IPR027022">
    <property type="entry name" value="ABC_permease_BceB-typ"/>
</dbReference>
<protein>
    <submittedName>
        <fullName evidence="8">FtsX-like permease family protein</fullName>
    </submittedName>
</protein>
<keyword evidence="6" id="KW-0813">Transport</keyword>
<dbReference type="Pfam" id="PF02687">
    <property type="entry name" value="FtsX"/>
    <property type="match status" value="1"/>
</dbReference>
<feature type="transmembrane region" description="Helical" evidence="6">
    <location>
        <begin position="617"/>
        <end position="646"/>
    </location>
</feature>
<dbReference type="PIRSF" id="PIRSF018968">
    <property type="entry name" value="ABC_permease_BceB"/>
    <property type="match status" value="1"/>
</dbReference>
<evidence type="ECO:0000256" key="6">
    <source>
        <dbReference type="PIRNR" id="PIRNR018968"/>
    </source>
</evidence>
<gene>
    <name evidence="8" type="ORF">HZF06_07760</name>
</gene>
<comment type="subcellular location">
    <subcellularLocation>
        <location evidence="1 6">Cell membrane</location>
        <topology evidence="1 6">Multi-pass membrane protein</topology>
    </subcellularLocation>
</comment>
<dbReference type="AlphaFoldDB" id="A0A7D6VT51"/>
<feature type="transmembrane region" description="Helical" evidence="6">
    <location>
        <begin position="52"/>
        <end position="75"/>
    </location>
</feature>
<feature type="transmembrane region" description="Helical" evidence="6">
    <location>
        <begin position="526"/>
        <end position="551"/>
    </location>
</feature>
<dbReference type="InterPro" id="IPR052536">
    <property type="entry name" value="ABC-4_Integral_Memb_Prot"/>
</dbReference>
<dbReference type="KEGG" id="cint:HZF06_07760"/>
<dbReference type="PANTHER" id="PTHR46795">
    <property type="entry name" value="ABC TRANSPORTER PERMEASE-RELATED-RELATED"/>
    <property type="match status" value="1"/>
</dbReference>
<dbReference type="Proteomes" id="UP000512286">
    <property type="component" value="Chromosome"/>
</dbReference>
<feature type="transmembrane region" description="Helical" evidence="6">
    <location>
        <begin position="202"/>
        <end position="223"/>
    </location>
</feature>
<feature type="transmembrane region" description="Helical" evidence="6">
    <location>
        <begin position="109"/>
        <end position="138"/>
    </location>
</feature>
<evidence type="ECO:0000313" key="8">
    <source>
        <dbReference type="EMBL" id="QLY81469.1"/>
    </source>
</evidence>
<keyword evidence="5 6" id="KW-0472">Membrane</keyword>
<evidence type="ECO:0000259" key="7">
    <source>
        <dbReference type="Pfam" id="PF02687"/>
    </source>
</evidence>
<evidence type="ECO:0000256" key="1">
    <source>
        <dbReference type="ARBA" id="ARBA00004651"/>
    </source>
</evidence>
<feature type="domain" description="ABC3 transporter permease C-terminal" evidence="7">
    <location>
        <begin position="59"/>
        <end position="169"/>
    </location>
</feature>
<feature type="transmembrane region" description="Helical" evidence="6">
    <location>
        <begin position="229"/>
        <end position="249"/>
    </location>
</feature>
<evidence type="ECO:0000313" key="9">
    <source>
        <dbReference type="Proteomes" id="UP000512286"/>
    </source>
</evidence>
<dbReference type="GO" id="GO:0005886">
    <property type="term" value="C:plasma membrane"/>
    <property type="evidence" value="ECO:0007669"/>
    <property type="project" value="UniProtKB-SubCell"/>
</dbReference>
<feature type="transmembrane region" description="Helical" evidence="6">
    <location>
        <begin position="150"/>
        <end position="169"/>
    </location>
</feature>
<evidence type="ECO:0000256" key="2">
    <source>
        <dbReference type="ARBA" id="ARBA00022475"/>
    </source>
</evidence>
<evidence type="ECO:0000256" key="5">
    <source>
        <dbReference type="ARBA" id="ARBA00023136"/>
    </source>
</evidence>
<dbReference type="PANTHER" id="PTHR46795:SF3">
    <property type="entry name" value="ABC TRANSPORTER PERMEASE"/>
    <property type="match status" value="1"/>
</dbReference>
<keyword evidence="2 6" id="KW-1003">Cell membrane</keyword>
<feature type="transmembrane region" description="Helical" evidence="6">
    <location>
        <begin position="585"/>
        <end position="611"/>
    </location>
</feature>
<dbReference type="RefSeq" id="WP_181603042.1">
    <property type="nucleotide sequence ID" value="NZ_CP059378.1"/>
</dbReference>
<reference evidence="8 9" key="1">
    <citation type="submission" date="2020-07" db="EMBL/GenBank/DDBJ databases">
        <title>Electron transfer.</title>
        <authorList>
            <person name="Huang L."/>
            <person name="Liu X."/>
            <person name="Zhou S."/>
        </authorList>
    </citation>
    <scope>NUCLEOTIDE SEQUENCE [LARGE SCALE GENOMIC DNA]</scope>
    <source>
        <strain evidence="8 9">Lx1</strain>
    </source>
</reference>
<evidence type="ECO:0000256" key="3">
    <source>
        <dbReference type="ARBA" id="ARBA00022692"/>
    </source>
</evidence>
<dbReference type="GO" id="GO:0055085">
    <property type="term" value="P:transmembrane transport"/>
    <property type="evidence" value="ECO:0007669"/>
    <property type="project" value="UniProtKB-UniRule"/>
</dbReference>
<feature type="transmembrane region" description="Helical" evidence="6">
    <location>
        <begin position="17"/>
        <end position="40"/>
    </location>
</feature>
<keyword evidence="3 6" id="KW-0812">Transmembrane</keyword>
<evidence type="ECO:0000256" key="4">
    <source>
        <dbReference type="ARBA" id="ARBA00022989"/>
    </source>
</evidence>
<accession>A0A7D6VT51</accession>
<name>A0A7D6VT51_9CLOT</name>
<keyword evidence="4 6" id="KW-1133">Transmembrane helix</keyword>
<organism evidence="8 9">
    <name type="scientific">Clostridium intestinale</name>
    <dbReference type="NCBI Taxonomy" id="36845"/>
    <lineage>
        <taxon>Bacteria</taxon>
        <taxon>Bacillati</taxon>
        <taxon>Bacillota</taxon>
        <taxon>Clostridia</taxon>
        <taxon>Eubacteriales</taxon>
        <taxon>Clostridiaceae</taxon>
        <taxon>Clostridium</taxon>
    </lineage>
</organism>
<dbReference type="InterPro" id="IPR003838">
    <property type="entry name" value="ABC3_permease_C"/>
</dbReference>
<sequence length="653" mass="74586">MLSSLALRNARRSFRDYAIYILTVTIIFSLLYAFNMIVFSEDIMNLASVMSSMVYAVVTVSIIIVVVTGWLVHYMNNFILQRRSKELGTYMLLGISNKDISKLFLIENIIIGGLSLIIGIVIGSLIYQVLVLIIMNIFEAYYEVKITFSLKALALTIIYVFFIYIFSIIRNKTRLNKMKIYDLLYAEKKNETSMLKSIKGNWVILFISIITGVLGAIFLYLTFSDGENVTIGRIGVSFLCFVICIYGFYISSSFILRRMFIDNASIKYKKNNLFLFRNLSSKMNTMSITLGTLGLLCTLTLISVSAGMLFKSYFDNQLNSITNFDISLIDSTAKEDFDSYKNYIKDNFTIEQEKTYSVYESSNREIYDILAETSLGGSYLDLDFVMRLSDYKELRKMLGYKEVELKEGNFIVQCLPGVKKEIEKIKDFKISLGGELLSYQESFLEPFALEGTNGAYYVVIVSDEVAEKLNKFQSIYVINTKEETRYKDREELIKYIPKIKSEDGIEYVTASNVDVKGALLAESRSMYTILSFSLFYIGLIFICVASTILAVQQLSEAVKYKFRYDILKNIGMKKSLIEGTILKQLLVYFAFPLILPIAISIFVTTCIHQVFVAYVSGVVLISVLLTSIGLFLFVYVFYFICTYVGYRKSIFKS</sequence>
<feature type="transmembrane region" description="Helical" evidence="6">
    <location>
        <begin position="287"/>
        <end position="310"/>
    </location>
</feature>